<feature type="transmembrane region" description="Helical" evidence="1">
    <location>
        <begin position="238"/>
        <end position="256"/>
    </location>
</feature>
<name>A0ABV7B912_9GAMM</name>
<dbReference type="Proteomes" id="UP001595386">
    <property type="component" value="Unassembled WGS sequence"/>
</dbReference>
<protein>
    <recommendedName>
        <fullName evidence="4">DUF4401 domain-containing protein</fullName>
    </recommendedName>
</protein>
<accession>A0ABV7B912</accession>
<feature type="transmembrane region" description="Helical" evidence="1">
    <location>
        <begin position="179"/>
        <end position="201"/>
    </location>
</feature>
<feature type="transmembrane region" description="Helical" evidence="1">
    <location>
        <begin position="118"/>
        <end position="137"/>
    </location>
</feature>
<feature type="transmembrane region" description="Helical" evidence="1">
    <location>
        <begin position="213"/>
        <end position="232"/>
    </location>
</feature>
<feature type="transmembrane region" description="Helical" evidence="1">
    <location>
        <begin position="149"/>
        <end position="173"/>
    </location>
</feature>
<evidence type="ECO:0000313" key="3">
    <source>
        <dbReference type="Proteomes" id="UP001595386"/>
    </source>
</evidence>
<dbReference type="EMBL" id="JBHRSQ010000015">
    <property type="protein sequence ID" value="MFC2992780.1"/>
    <property type="molecule type" value="Genomic_DNA"/>
</dbReference>
<proteinExistence type="predicted"/>
<dbReference type="RefSeq" id="WP_379759712.1">
    <property type="nucleotide sequence ID" value="NZ_JBHRSQ010000015.1"/>
</dbReference>
<evidence type="ECO:0008006" key="4">
    <source>
        <dbReference type="Google" id="ProtNLM"/>
    </source>
</evidence>
<evidence type="ECO:0000313" key="2">
    <source>
        <dbReference type="EMBL" id="MFC2992780.1"/>
    </source>
</evidence>
<keyword evidence="3" id="KW-1185">Reference proteome</keyword>
<reference evidence="3" key="1">
    <citation type="journal article" date="2019" name="Int. J. Syst. Evol. Microbiol.">
        <title>The Global Catalogue of Microorganisms (GCM) 10K type strain sequencing project: providing services to taxonomists for standard genome sequencing and annotation.</title>
        <authorList>
            <consortium name="The Broad Institute Genomics Platform"/>
            <consortium name="The Broad Institute Genome Sequencing Center for Infectious Disease"/>
            <person name="Wu L."/>
            <person name="Ma J."/>
        </authorList>
    </citation>
    <scope>NUCLEOTIDE SEQUENCE [LARGE SCALE GENOMIC DNA]</scope>
    <source>
        <strain evidence="3">KCTC 52660</strain>
    </source>
</reference>
<sequence>MEVPLSWQLAKLAVSIGMVLGLGAIAVRVSPRVAGLLAGYPLGTAIALFFIGLELSTGFAAESAVHTLAGFTATLALGGGYLLAGRRPGLPGVAAGTAAGLAAFLAVSMLLTRVEFDRLSGTLTTLAAIALFSWLYRRVPDSAARPSGRFSWAALGVRALLAAAIIFAITGMAHFLPAAWAGVMAAFPVTMYPFLVILHLTHGPGPVATVIKHYPAGLGSLLSYTLCVSLAYPVLGLGLGTLAGFAVATLWLLSWTRLQAWQHARRSPRLDRALAWGKAVVPVGNTTRSPCHVYPHHRARFLRHRRPGSYQ</sequence>
<keyword evidence="1" id="KW-0472">Membrane</keyword>
<gene>
    <name evidence="2" type="ORF">ACFODV_12130</name>
</gene>
<feature type="transmembrane region" description="Helical" evidence="1">
    <location>
        <begin position="6"/>
        <end position="27"/>
    </location>
</feature>
<feature type="transmembrane region" description="Helical" evidence="1">
    <location>
        <begin position="34"/>
        <end position="53"/>
    </location>
</feature>
<keyword evidence="1" id="KW-1133">Transmembrane helix</keyword>
<organism evidence="2 3">
    <name type="scientific">Halomonas tibetensis</name>
    <dbReference type="NCBI Taxonomy" id="2259590"/>
    <lineage>
        <taxon>Bacteria</taxon>
        <taxon>Pseudomonadati</taxon>
        <taxon>Pseudomonadota</taxon>
        <taxon>Gammaproteobacteria</taxon>
        <taxon>Oceanospirillales</taxon>
        <taxon>Halomonadaceae</taxon>
        <taxon>Halomonas</taxon>
    </lineage>
</organism>
<keyword evidence="1" id="KW-0812">Transmembrane</keyword>
<evidence type="ECO:0000256" key="1">
    <source>
        <dbReference type="SAM" id="Phobius"/>
    </source>
</evidence>
<feature type="transmembrane region" description="Helical" evidence="1">
    <location>
        <begin position="65"/>
        <end position="83"/>
    </location>
</feature>
<feature type="transmembrane region" description="Helical" evidence="1">
    <location>
        <begin position="90"/>
        <end position="112"/>
    </location>
</feature>
<comment type="caution">
    <text evidence="2">The sequence shown here is derived from an EMBL/GenBank/DDBJ whole genome shotgun (WGS) entry which is preliminary data.</text>
</comment>